<evidence type="ECO:0000313" key="1">
    <source>
        <dbReference type="EMBL" id="RAL69176.1"/>
    </source>
</evidence>
<evidence type="ECO:0000313" key="3">
    <source>
        <dbReference type="Proteomes" id="UP000248786"/>
    </source>
</evidence>
<accession>A0A328ESE6</accession>
<dbReference type="RefSeq" id="WP_011309663.1">
    <property type="nucleotide sequence ID" value="NZ_CP019946.1"/>
</dbReference>
<comment type="caution">
    <text evidence="2">The sequence shown here is derived from an EMBL/GenBank/DDBJ whole genome shotgun (WGS) entry which is preliminary data.</text>
</comment>
<dbReference type="EMBL" id="QGLD01000011">
    <property type="protein sequence ID" value="RAL70301.1"/>
    <property type="molecule type" value="Genomic_DNA"/>
</dbReference>
<name>A0A328ESE6_9CHLR</name>
<dbReference type="Proteomes" id="UP000249146">
    <property type="component" value="Unassembled WGS sequence"/>
</dbReference>
<evidence type="ECO:0000313" key="2">
    <source>
        <dbReference type="EMBL" id="RAL70301.1"/>
    </source>
</evidence>
<gene>
    <name evidence="2" type="ORF">C1G86_1197</name>
    <name evidence="1" type="ORF">C1G87_1159</name>
</gene>
<evidence type="ECO:0000313" key="4">
    <source>
        <dbReference type="Proteomes" id="UP000249146"/>
    </source>
</evidence>
<dbReference type="Proteomes" id="UP000248786">
    <property type="component" value="Unassembled WGS sequence"/>
</dbReference>
<sequence>MTDIIQLMAKNETMIGQLYRLYANRFPEEKPSFLVLPLKKTTTMPGLKIYPSKLPNYNPRLN</sequence>
<organism evidence="2 3">
    <name type="scientific">Dehalococcoides mccartyi</name>
    <dbReference type="NCBI Taxonomy" id="61435"/>
    <lineage>
        <taxon>Bacteria</taxon>
        <taxon>Bacillati</taxon>
        <taxon>Chloroflexota</taxon>
        <taxon>Dehalococcoidia</taxon>
        <taxon>Dehalococcoidales</taxon>
        <taxon>Dehalococcoidaceae</taxon>
        <taxon>Dehalococcoides</taxon>
    </lineage>
</organism>
<reference evidence="3 4" key="1">
    <citation type="submission" date="2018-05" db="EMBL/GenBank/DDBJ databases">
        <title>Draft genome sequences of Dehalococcoides mccartyi strains RC and KS.</title>
        <authorList>
            <person name="Higgins S.A."/>
            <person name="Padilla-Crespo E."/>
            <person name="Loeffler F.E."/>
        </authorList>
    </citation>
    <scope>NUCLEOTIDE SEQUENCE [LARGE SCALE GENOMIC DNA]</scope>
    <source>
        <strain evidence="2 3">KS</strain>
        <strain evidence="1 4">RC</strain>
    </source>
</reference>
<protein>
    <submittedName>
        <fullName evidence="2">Uncharacterized protein</fullName>
    </submittedName>
</protein>
<dbReference type="AlphaFoldDB" id="A0A328ESE6"/>
<proteinExistence type="predicted"/>
<dbReference type="EMBL" id="QGLC01000011">
    <property type="protein sequence ID" value="RAL69176.1"/>
    <property type="molecule type" value="Genomic_DNA"/>
</dbReference>